<evidence type="ECO:0008006" key="3">
    <source>
        <dbReference type="Google" id="ProtNLM"/>
    </source>
</evidence>
<evidence type="ECO:0000313" key="2">
    <source>
        <dbReference type="Proteomes" id="UP001470230"/>
    </source>
</evidence>
<gene>
    <name evidence="1" type="ORF">M9Y10_038351</name>
</gene>
<dbReference type="Gene3D" id="3.30.420.10">
    <property type="entry name" value="Ribonuclease H-like superfamily/Ribonuclease H"/>
    <property type="match status" value="1"/>
</dbReference>
<evidence type="ECO:0000313" key="1">
    <source>
        <dbReference type="EMBL" id="KAK8887313.1"/>
    </source>
</evidence>
<organism evidence="1 2">
    <name type="scientific">Tritrichomonas musculus</name>
    <dbReference type="NCBI Taxonomy" id="1915356"/>
    <lineage>
        <taxon>Eukaryota</taxon>
        <taxon>Metamonada</taxon>
        <taxon>Parabasalia</taxon>
        <taxon>Tritrichomonadida</taxon>
        <taxon>Tritrichomonadidae</taxon>
        <taxon>Tritrichomonas</taxon>
    </lineage>
</organism>
<accession>A0ABR2K917</accession>
<dbReference type="EMBL" id="JAPFFF010000006">
    <property type="protein sequence ID" value="KAK8887313.1"/>
    <property type="molecule type" value="Genomic_DNA"/>
</dbReference>
<name>A0ABR2K917_9EUKA</name>
<reference evidence="1 2" key="1">
    <citation type="submission" date="2024-04" db="EMBL/GenBank/DDBJ databases">
        <title>Tritrichomonas musculus Genome.</title>
        <authorList>
            <person name="Alves-Ferreira E."/>
            <person name="Grigg M."/>
            <person name="Lorenzi H."/>
            <person name="Galac M."/>
        </authorList>
    </citation>
    <scope>NUCLEOTIDE SEQUENCE [LARGE SCALE GENOMIC DNA]</scope>
    <source>
        <strain evidence="1 2">EAF2021</strain>
    </source>
</reference>
<protein>
    <recommendedName>
        <fullName evidence="3">Transposase</fullName>
    </recommendedName>
</protein>
<dbReference type="InterPro" id="IPR036397">
    <property type="entry name" value="RNaseH_sf"/>
</dbReference>
<comment type="caution">
    <text evidence="1">The sequence shown here is derived from an EMBL/GenBank/DDBJ whole genome shotgun (WGS) entry which is preliminary data.</text>
</comment>
<proteinExistence type="predicted"/>
<keyword evidence="2" id="KW-1185">Reference proteome</keyword>
<sequence length="94" mass="11094">MNAIPQFEPISPTLVNAIRHDLNFNFLPHRNTFATTEIQRNARIDFCQRHINNGTNWENVLFIDESSFELDSSGRWVWRRHGESSPEIYHPTNK</sequence>
<dbReference type="Proteomes" id="UP001470230">
    <property type="component" value="Unassembled WGS sequence"/>
</dbReference>